<reference evidence="9" key="1">
    <citation type="submission" date="2017-09" db="EMBL/GenBank/DDBJ databases">
        <title>Depth-based differentiation of microbial function through sediment-hosted aquifers and enrichment of novel symbionts in the deep terrestrial subsurface.</title>
        <authorList>
            <person name="Probst A.J."/>
            <person name="Ladd B."/>
            <person name="Jarett J.K."/>
            <person name="Geller-Mcgrath D.E."/>
            <person name="Sieber C.M.K."/>
            <person name="Emerson J.B."/>
            <person name="Anantharaman K."/>
            <person name="Thomas B.C."/>
            <person name="Malmstrom R."/>
            <person name="Stieglmeier M."/>
            <person name="Klingl A."/>
            <person name="Woyke T."/>
            <person name="Ryan C.M."/>
            <person name="Banfield J.F."/>
        </authorList>
    </citation>
    <scope>NUCLEOTIDE SEQUENCE [LARGE SCALE GENOMIC DNA]</scope>
</reference>
<dbReference type="InterPro" id="IPR013249">
    <property type="entry name" value="RNA_pol_sigma70_r4_t2"/>
</dbReference>
<dbReference type="SUPFAM" id="SSF88946">
    <property type="entry name" value="Sigma2 domain of RNA polymerase sigma factors"/>
    <property type="match status" value="1"/>
</dbReference>
<proteinExistence type="inferred from homology"/>
<feature type="domain" description="RNA polymerase sigma factor 70 region 4 type 2" evidence="7">
    <location>
        <begin position="120"/>
        <end position="173"/>
    </location>
</feature>
<dbReference type="CDD" id="cd06171">
    <property type="entry name" value="Sigma70_r4"/>
    <property type="match status" value="1"/>
</dbReference>
<dbReference type="Pfam" id="PF08281">
    <property type="entry name" value="Sigma70_r4_2"/>
    <property type="match status" value="1"/>
</dbReference>
<dbReference type="InterPro" id="IPR039425">
    <property type="entry name" value="RNA_pol_sigma-70-like"/>
</dbReference>
<evidence type="ECO:0000256" key="5">
    <source>
        <dbReference type="ARBA" id="ARBA00023163"/>
    </source>
</evidence>
<keyword evidence="5" id="KW-0804">Transcription</keyword>
<evidence type="ECO:0000259" key="7">
    <source>
        <dbReference type="Pfam" id="PF08281"/>
    </source>
</evidence>
<protein>
    <recommendedName>
        <fullName evidence="10">RNA polymerase sigma factor</fullName>
    </recommendedName>
</protein>
<evidence type="ECO:0000256" key="3">
    <source>
        <dbReference type="ARBA" id="ARBA00023082"/>
    </source>
</evidence>
<dbReference type="NCBIfam" id="TIGR02937">
    <property type="entry name" value="sigma70-ECF"/>
    <property type="match status" value="1"/>
</dbReference>
<accession>A0A2M7EAN9</accession>
<dbReference type="Proteomes" id="UP000228886">
    <property type="component" value="Unassembled WGS sequence"/>
</dbReference>
<feature type="domain" description="RNA polymerase sigma-70 region 2" evidence="6">
    <location>
        <begin position="31"/>
        <end position="92"/>
    </location>
</feature>
<evidence type="ECO:0000313" key="9">
    <source>
        <dbReference type="Proteomes" id="UP000228886"/>
    </source>
</evidence>
<evidence type="ECO:0000259" key="6">
    <source>
        <dbReference type="Pfam" id="PF04542"/>
    </source>
</evidence>
<dbReference type="SUPFAM" id="SSF88659">
    <property type="entry name" value="Sigma3 and sigma4 domains of RNA polymerase sigma factors"/>
    <property type="match status" value="1"/>
</dbReference>
<dbReference type="InterPro" id="IPR013324">
    <property type="entry name" value="RNA_pol_sigma_r3/r4-like"/>
</dbReference>
<evidence type="ECO:0008006" key="10">
    <source>
        <dbReference type="Google" id="ProtNLM"/>
    </source>
</evidence>
<evidence type="ECO:0000256" key="4">
    <source>
        <dbReference type="ARBA" id="ARBA00023125"/>
    </source>
</evidence>
<keyword evidence="4" id="KW-0238">DNA-binding</keyword>
<sequence>MKQEYREETSLIARAKKGNLDAFGELLSSEEAKLFRVAFLLCGEREEARDLLQETFLAIWQALPRFSGRSSFYTYSYRILLNIHHKRRRKRRILLPFLEGIKVKTRLLSPAESFKKEEKRERVREAIAKLPSIFQEVILLCYLEELSYREIAERLGLKEGTIKSRLFKAKKLLRCHCERMK</sequence>
<comment type="caution">
    <text evidence="8">The sequence shown here is derived from an EMBL/GenBank/DDBJ whole genome shotgun (WGS) entry which is preliminary data.</text>
</comment>
<dbReference type="InterPro" id="IPR007627">
    <property type="entry name" value="RNA_pol_sigma70_r2"/>
</dbReference>
<gene>
    <name evidence="8" type="ORF">COS11_00420</name>
</gene>
<dbReference type="PANTHER" id="PTHR43133:SF8">
    <property type="entry name" value="RNA POLYMERASE SIGMA FACTOR HI_1459-RELATED"/>
    <property type="match status" value="1"/>
</dbReference>
<dbReference type="GO" id="GO:0006352">
    <property type="term" value="P:DNA-templated transcription initiation"/>
    <property type="evidence" value="ECO:0007669"/>
    <property type="project" value="InterPro"/>
</dbReference>
<evidence type="ECO:0000313" key="8">
    <source>
        <dbReference type="EMBL" id="PIV64778.1"/>
    </source>
</evidence>
<name>A0A2M7EAN9_9BACT</name>
<evidence type="ECO:0000256" key="1">
    <source>
        <dbReference type="ARBA" id="ARBA00010641"/>
    </source>
</evidence>
<dbReference type="Gene3D" id="1.10.1740.10">
    <property type="match status" value="1"/>
</dbReference>
<dbReference type="InterPro" id="IPR036388">
    <property type="entry name" value="WH-like_DNA-bd_sf"/>
</dbReference>
<dbReference type="InterPro" id="IPR014284">
    <property type="entry name" value="RNA_pol_sigma-70_dom"/>
</dbReference>
<keyword evidence="3" id="KW-0731">Sigma factor</keyword>
<dbReference type="Gene3D" id="1.10.10.10">
    <property type="entry name" value="Winged helix-like DNA-binding domain superfamily/Winged helix DNA-binding domain"/>
    <property type="match status" value="1"/>
</dbReference>
<organism evidence="8 9">
    <name type="scientific">bacterium (Candidatus Ratteibacteria) CG01_land_8_20_14_3_00_40_19</name>
    <dbReference type="NCBI Taxonomy" id="2014290"/>
    <lineage>
        <taxon>Bacteria</taxon>
        <taxon>Candidatus Ratteibacteria</taxon>
    </lineage>
</organism>
<dbReference type="PANTHER" id="PTHR43133">
    <property type="entry name" value="RNA POLYMERASE ECF-TYPE SIGMA FACTO"/>
    <property type="match status" value="1"/>
</dbReference>
<dbReference type="GO" id="GO:0016987">
    <property type="term" value="F:sigma factor activity"/>
    <property type="evidence" value="ECO:0007669"/>
    <property type="project" value="UniProtKB-KW"/>
</dbReference>
<keyword evidence="2" id="KW-0805">Transcription regulation</keyword>
<dbReference type="Pfam" id="PF04542">
    <property type="entry name" value="Sigma70_r2"/>
    <property type="match status" value="1"/>
</dbReference>
<dbReference type="InterPro" id="IPR013325">
    <property type="entry name" value="RNA_pol_sigma_r2"/>
</dbReference>
<dbReference type="GO" id="GO:0003677">
    <property type="term" value="F:DNA binding"/>
    <property type="evidence" value="ECO:0007669"/>
    <property type="project" value="UniProtKB-KW"/>
</dbReference>
<evidence type="ECO:0000256" key="2">
    <source>
        <dbReference type="ARBA" id="ARBA00023015"/>
    </source>
</evidence>
<dbReference type="AlphaFoldDB" id="A0A2M7EAN9"/>
<comment type="similarity">
    <text evidence="1">Belongs to the sigma-70 factor family. ECF subfamily.</text>
</comment>
<dbReference type="EMBL" id="PETL01000023">
    <property type="protein sequence ID" value="PIV64778.1"/>
    <property type="molecule type" value="Genomic_DNA"/>
</dbReference>